<sequence>MEAAEIWPITLPLQVFFPNVIQPPVAVISNTVHGMLVKIGLCRKVVRRFDMANPTGVTISVPASEQHDMERRRQIALKALSERLSKSQDKQLLIPKPIKPNPSPLHIAIPVSNTNVQTSTTPVNITNPVTVPTTVVTSSPST</sequence>
<evidence type="ECO:0000256" key="1">
    <source>
        <dbReference type="ARBA" id="ARBA00004141"/>
    </source>
</evidence>
<keyword evidence="3" id="KW-1133">Transmembrane helix</keyword>
<reference evidence="5" key="1">
    <citation type="journal article" date="2016" name="Sci. Rep.">
        <title>Molecular characterization of firefly nuptial gifts: a multi-omics approach sheds light on postcopulatory sexual selection.</title>
        <authorList>
            <person name="Al-Wathiqui N."/>
            <person name="Fallon T.R."/>
            <person name="South A."/>
            <person name="Weng J.K."/>
            <person name="Lewis S.M."/>
        </authorList>
    </citation>
    <scope>NUCLEOTIDE SEQUENCE</scope>
</reference>
<protein>
    <submittedName>
        <fullName evidence="5">Uncharacterized protein</fullName>
    </submittedName>
</protein>
<dbReference type="EMBL" id="GEZM01064571">
    <property type="protein sequence ID" value="JAV68711.1"/>
    <property type="molecule type" value="Transcribed_RNA"/>
</dbReference>
<evidence type="ECO:0000256" key="4">
    <source>
        <dbReference type="ARBA" id="ARBA00023136"/>
    </source>
</evidence>
<organism evidence="5">
    <name type="scientific">Photinus pyralis</name>
    <name type="common">Common eastern firefly</name>
    <name type="synonym">Lampyris pyralis</name>
    <dbReference type="NCBI Taxonomy" id="7054"/>
    <lineage>
        <taxon>Eukaryota</taxon>
        <taxon>Metazoa</taxon>
        <taxon>Ecdysozoa</taxon>
        <taxon>Arthropoda</taxon>
        <taxon>Hexapoda</taxon>
        <taxon>Insecta</taxon>
        <taxon>Pterygota</taxon>
        <taxon>Neoptera</taxon>
        <taxon>Endopterygota</taxon>
        <taxon>Coleoptera</taxon>
        <taxon>Polyphaga</taxon>
        <taxon>Elateriformia</taxon>
        <taxon>Elateroidea</taxon>
        <taxon>Lampyridae</taxon>
        <taxon>Lampyrinae</taxon>
        <taxon>Photinus</taxon>
    </lineage>
</organism>
<keyword evidence="2" id="KW-0812">Transmembrane</keyword>
<evidence type="ECO:0000256" key="2">
    <source>
        <dbReference type="ARBA" id="ARBA00022692"/>
    </source>
</evidence>
<dbReference type="InterPro" id="IPR013861">
    <property type="entry name" value="TMEM115/Pdh1/Rbl19"/>
</dbReference>
<dbReference type="PANTHER" id="PTHR13377:SF3">
    <property type="entry name" value="TRANSMEMBRANE PROTEIN 115"/>
    <property type="match status" value="1"/>
</dbReference>
<dbReference type="PANTHER" id="PTHR13377">
    <property type="entry name" value="PLACENTAL PROTEIN 6"/>
    <property type="match status" value="1"/>
</dbReference>
<accession>A0A1Y1L7D6</accession>
<keyword evidence="4" id="KW-0472">Membrane</keyword>
<dbReference type="GO" id="GO:0016020">
    <property type="term" value="C:membrane"/>
    <property type="evidence" value="ECO:0007669"/>
    <property type="project" value="UniProtKB-SubCell"/>
</dbReference>
<evidence type="ECO:0000313" key="5">
    <source>
        <dbReference type="EMBL" id="JAV68711.1"/>
    </source>
</evidence>
<dbReference type="GO" id="GO:0006890">
    <property type="term" value="P:retrograde vesicle-mediated transport, Golgi to endoplasmic reticulum"/>
    <property type="evidence" value="ECO:0007669"/>
    <property type="project" value="InterPro"/>
</dbReference>
<comment type="subcellular location">
    <subcellularLocation>
        <location evidence="1">Membrane</location>
        <topology evidence="1">Multi-pass membrane protein</topology>
    </subcellularLocation>
</comment>
<proteinExistence type="predicted"/>
<name>A0A1Y1L7D6_PHOPY</name>
<dbReference type="AlphaFoldDB" id="A0A1Y1L7D6"/>
<evidence type="ECO:0000256" key="3">
    <source>
        <dbReference type="ARBA" id="ARBA00022989"/>
    </source>
</evidence>
<dbReference type="GO" id="GO:0005794">
    <property type="term" value="C:Golgi apparatus"/>
    <property type="evidence" value="ECO:0007669"/>
    <property type="project" value="TreeGrafter"/>
</dbReference>